<feature type="region of interest" description="Disordered" evidence="1">
    <location>
        <begin position="1"/>
        <end position="59"/>
    </location>
</feature>
<reference evidence="2" key="1">
    <citation type="journal article" date="2022" name="bioRxiv">
        <title>Sequencing and chromosome-scale assembly of the giantPleurodeles waltlgenome.</title>
        <authorList>
            <person name="Brown T."/>
            <person name="Elewa A."/>
            <person name="Iarovenko S."/>
            <person name="Subramanian E."/>
            <person name="Araus A.J."/>
            <person name="Petzold A."/>
            <person name="Susuki M."/>
            <person name="Suzuki K.-i.T."/>
            <person name="Hayashi T."/>
            <person name="Toyoda A."/>
            <person name="Oliveira C."/>
            <person name="Osipova E."/>
            <person name="Leigh N.D."/>
            <person name="Simon A."/>
            <person name="Yun M.H."/>
        </authorList>
    </citation>
    <scope>NUCLEOTIDE SEQUENCE</scope>
    <source>
        <strain evidence="2">20211129_DDA</strain>
        <tissue evidence="2">Liver</tissue>
    </source>
</reference>
<protein>
    <submittedName>
        <fullName evidence="2">Uncharacterized protein</fullName>
    </submittedName>
</protein>
<evidence type="ECO:0000313" key="2">
    <source>
        <dbReference type="EMBL" id="KAJ1083071.1"/>
    </source>
</evidence>
<name>A0AAV7KUB0_PLEWA</name>
<sequence length="107" mass="11862">MPLRGDWGAKHQQEGRAPPPRVPLVKGRSVRPRPSPVLRSSRGRSPARKPNVWWRSNRGSPALKFPVATRGSPTEPLRCCVHAVSASDGLARLPVRGARRTPLRRTH</sequence>
<evidence type="ECO:0000313" key="3">
    <source>
        <dbReference type="Proteomes" id="UP001066276"/>
    </source>
</evidence>
<dbReference type="AlphaFoldDB" id="A0AAV7KUB0"/>
<accession>A0AAV7KUB0</accession>
<dbReference type="Proteomes" id="UP001066276">
    <property type="component" value="Chromosome 12"/>
</dbReference>
<evidence type="ECO:0000256" key="1">
    <source>
        <dbReference type="SAM" id="MobiDB-lite"/>
    </source>
</evidence>
<gene>
    <name evidence="2" type="ORF">NDU88_003231</name>
</gene>
<dbReference type="EMBL" id="JANPWB010000016">
    <property type="protein sequence ID" value="KAJ1083071.1"/>
    <property type="molecule type" value="Genomic_DNA"/>
</dbReference>
<keyword evidence="3" id="KW-1185">Reference proteome</keyword>
<proteinExistence type="predicted"/>
<organism evidence="2 3">
    <name type="scientific">Pleurodeles waltl</name>
    <name type="common">Iberian ribbed newt</name>
    <dbReference type="NCBI Taxonomy" id="8319"/>
    <lineage>
        <taxon>Eukaryota</taxon>
        <taxon>Metazoa</taxon>
        <taxon>Chordata</taxon>
        <taxon>Craniata</taxon>
        <taxon>Vertebrata</taxon>
        <taxon>Euteleostomi</taxon>
        <taxon>Amphibia</taxon>
        <taxon>Batrachia</taxon>
        <taxon>Caudata</taxon>
        <taxon>Salamandroidea</taxon>
        <taxon>Salamandridae</taxon>
        <taxon>Pleurodelinae</taxon>
        <taxon>Pleurodeles</taxon>
    </lineage>
</organism>
<comment type="caution">
    <text evidence="2">The sequence shown here is derived from an EMBL/GenBank/DDBJ whole genome shotgun (WGS) entry which is preliminary data.</text>
</comment>